<accession>A0ABZ1BZ41</accession>
<evidence type="ECO:0000256" key="2">
    <source>
        <dbReference type="ARBA" id="ARBA00022729"/>
    </source>
</evidence>
<evidence type="ECO:0000313" key="5">
    <source>
        <dbReference type="Proteomes" id="UP001332192"/>
    </source>
</evidence>
<dbReference type="Gene3D" id="3.40.50.2300">
    <property type="match status" value="2"/>
</dbReference>
<reference evidence="4 5" key="1">
    <citation type="journal article" date="2024" name="Front. Microbiol.">
        <title>Novel thermophilic genera Geochorda gen. nov. and Carboxydochorda gen. nov. from the deep terrestrial subsurface reveal the ecophysiological diversity in the class Limnochordia.</title>
        <authorList>
            <person name="Karnachuk O.V."/>
            <person name="Lukina A.P."/>
            <person name="Avakyan M.R."/>
            <person name="Kadnikov V.V."/>
            <person name="Begmatov S."/>
            <person name="Beletsky A.V."/>
            <person name="Vlasova K.G."/>
            <person name="Novikov A.A."/>
            <person name="Shcherbakova V.A."/>
            <person name="Mardanov A.V."/>
            <person name="Ravin N.V."/>
        </authorList>
    </citation>
    <scope>NUCLEOTIDE SEQUENCE [LARGE SCALE GENOMIC DNA]</scope>
    <source>
        <strain evidence="4 5">L945</strain>
    </source>
</reference>
<feature type="domain" description="Leucine-binding protein" evidence="3">
    <location>
        <begin position="50"/>
        <end position="403"/>
    </location>
</feature>
<dbReference type="PROSITE" id="PS51318">
    <property type="entry name" value="TAT"/>
    <property type="match status" value="1"/>
</dbReference>
<organism evidence="4 5">
    <name type="scientific">Carboxydichorda subterranea</name>
    <dbReference type="NCBI Taxonomy" id="3109565"/>
    <lineage>
        <taxon>Bacteria</taxon>
        <taxon>Bacillati</taxon>
        <taxon>Bacillota</taxon>
        <taxon>Limnochordia</taxon>
        <taxon>Limnochordales</taxon>
        <taxon>Geochordaceae</taxon>
        <taxon>Carboxydichorda</taxon>
    </lineage>
</organism>
<dbReference type="Proteomes" id="UP001332192">
    <property type="component" value="Chromosome"/>
</dbReference>
<dbReference type="InterPro" id="IPR051010">
    <property type="entry name" value="BCAA_transport"/>
</dbReference>
<gene>
    <name evidence="4" type="ORF">U7230_14930</name>
</gene>
<dbReference type="InterPro" id="IPR006311">
    <property type="entry name" value="TAT_signal"/>
</dbReference>
<sequence length="453" mass="48710">MSDSSLTRRRLLCRVGAAAGALVAGSRLKRLSMSASQPLTARAATSQPLRIGVVVPSRTGLTPVRAASQQVAGQAALQGAIMAGEELGQVAGMLDKQLEVLVSSAPTAEAAKRAAERLVDLEGVFALVGGFDVATCQALSGVADEAEVPFLNIGCASDALRGASCRRFTFHFEASAAMYLDALADWFVREGIRQWFFVTAATDEGRALLARGRYALERRHWGGKEAGSAEVREDEPEFGRALDAIARARPDLVVLLLGAVAQLDFLGQYEAAGLSYPVTGFPEAVAQTRTFFAAARNTAPRAGAGHRAVLWEASLDDYGGRELNARYRERWGMPMDPSAWAAWEAVKILWEAASFAGTTDGRALVQYLEAPDTTFDVHKGIGVSFRPWDHQLRQTLYLVKVNDRAESAWDLATLAGELPETHRPGFSPNEMLDQIGDLANRSQCHFGSGSSGR</sequence>
<dbReference type="Pfam" id="PF13458">
    <property type="entry name" value="Peripla_BP_6"/>
    <property type="match status" value="1"/>
</dbReference>
<evidence type="ECO:0000313" key="4">
    <source>
        <dbReference type="EMBL" id="WRP17353.1"/>
    </source>
</evidence>
<evidence type="ECO:0000259" key="3">
    <source>
        <dbReference type="Pfam" id="PF13458"/>
    </source>
</evidence>
<keyword evidence="2" id="KW-0732">Signal</keyword>
<dbReference type="PANTHER" id="PTHR30483">
    <property type="entry name" value="LEUCINE-SPECIFIC-BINDING PROTEIN"/>
    <property type="match status" value="1"/>
</dbReference>
<name>A0ABZ1BZ41_9FIRM</name>
<dbReference type="InterPro" id="IPR028082">
    <property type="entry name" value="Peripla_BP_I"/>
</dbReference>
<dbReference type="RefSeq" id="WP_324716624.1">
    <property type="nucleotide sequence ID" value="NZ_CP141615.1"/>
</dbReference>
<proteinExistence type="inferred from homology"/>
<evidence type="ECO:0000256" key="1">
    <source>
        <dbReference type="ARBA" id="ARBA00010062"/>
    </source>
</evidence>
<protein>
    <submittedName>
        <fullName evidence="4">ABC transporter substrate-binding protein</fullName>
    </submittedName>
</protein>
<dbReference type="SUPFAM" id="SSF53822">
    <property type="entry name" value="Periplasmic binding protein-like I"/>
    <property type="match status" value="1"/>
</dbReference>
<dbReference type="EMBL" id="CP141615">
    <property type="protein sequence ID" value="WRP17353.1"/>
    <property type="molecule type" value="Genomic_DNA"/>
</dbReference>
<dbReference type="PANTHER" id="PTHR30483:SF6">
    <property type="entry name" value="PERIPLASMIC BINDING PROTEIN OF ABC TRANSPORTER FOR NATURAL AMINO ACIDS"/>
    <property type="match status" value="1"/>
</dbReference>
<comment type="similarity">
    <text evidence="1">Belongs to the leucine-binding protein family.</text>
</comment>
<dbReference type="InterPro" id="IPR028081">
    <property type="entry name" value="Leu-bd"/>
</dbReference>
<keyword evidence="5" id="KW-1185">Reference proteome</keyword>